<dbReference type="Proteomes" id="UP000236664">
    <property type="component" value="Unassembled WGS sequence"/>
</dbReference>
<proteinExistence type="predicted"/>
<dbReference type="AlphaFoldDB" id="A0A2K0TX43"/>
<keyword evidence="3" id="KW-1185">Reference proteome</keyword>
<feature type="compositionally biased region" description="Pro residues" evidence="1">
    <location>
        <begin position="19"/>
        <end position="41"/>
    </location>
</feature>
<feature type="compositionally biased region" description="Pro residues" evidence="1">
    <location>
        <begin position="1"/>
        <end position="12"/>
    </location>
</feature>
<name>A0A2K0TX43_GIBNY</name>
<evidence type="ECO:0000256" key="1">
    <source>
        <dbReference type="SAM" id="MobiDB-lite"/>
    </source>
</evidence>
<dbReference type="Pfam" id="PF10846">
    <property type="entry name" value="DUF2722"/>
    <property type="match status" value="1"/>
</dbReference>
<sequence>MPAPQCGLPPPATMTLLPQQPPTAISPPVHHAPPPRLPPPSLTQSHQQRDSWPQLSSPPQQWQAAEEYMRNWLQAKVEEDKRRRDEERTRQESLRLEQRKVEMDMLCTSLQSGIPPAMIPLIFVRMGSGGVRPQMAGSQQLTSVSQAYHLQLLSPQHANPKRQRDISQPTQAAAPAMASHPQIQQVQSSQQESQPSSSITFYNWQPPISQAGSSSNRPGTHSASTKTKRLRL</sequence>
<comment type="caution">
    <text evidence="2">The sequence shown here is derived from an EMBL/GenBank/DDBJ whole genome shotgun (WGS) entry which is preliminary data.</text>
</comment>
<dbReference type="OrthoDB" id="20105at2759"/>
<protein>
    <submittedName>
        <fullName evidence="2">Uncharacterized protein</fullName>
    </submittedName>
</protein>
<feature type="region of interest" description="Disordered" evidence="1">
    <location>
        <begin position="156"/>
        <end position="232"/>
    </location>
</feature>
<feature type="compositionally biased region" description="Low complexity" evidence="1">
    <location>
        <begin position="51"/>
        <end position="63"/>
    </location>
</feature>
<accession>A0A2K0TX43</accession>
<evidence type="ECO:0000313" key="3">
    <source>
        <dbReference type="Proteomes" id="UP000236664"/>
    </source>
</evidence>
<reference evidence="2 3" key="1">
    <citation type="submission" date="2017-06" db="EMBL/GenBank/DDBJ databases">
        <title>Genome of Fusarium nygamai isolate CS10214.</title>
        <authorList>
            <person name="Gardiner D.M."/>
            <person name="Obanor F."/>
            <person name="Kazan K."/>
        </authorList>
    </citation>
    <scope>NUCLEOTIDE SEQUENCE [LARGE SCALE GENOMIC DNA]</scope>
    <source>
        <strain evidence="2 3">CS10214</strain>
    </source>
</reference>
<gene>
    <name evidence="2" type="ORF">FNYG_15984</name>
</gene>
<feature type="compositionally biased region" description="Polar residues" evidence="1">
    <location>
        <begin position="199"/>
        <end position="225"/>
    </location>
</feature>
<feature type="region of interest" description="Disordered" evidence="1">
    <location>
        <begin position="1"/>
        <end position="63"/>
    </location>
</feature>
<organism evidence="2 3">
    <name type="scientific">Gibberella nygamai</name>
    <name type="common">Bean root rot disease fungus</name>
    <name type="synonym">Fusarium nygamai</name>
    <dbReference type="NCBI Taxonomy" id="42673"/>
    <lineage>
        <taxon>Eukaryota</taxon>
        <taxon>Fungi</taxon>
        <taxon>Dikarya</taxon>
        <taxon>Ascomycota</taxon>
        <taxon>Pezizomycotina</taxon>
        <taxon>Sordariomycetes</taxon>
        <taxon>Hypocreomycetidae</taxon>
        <taxon>Hypocreales</taxon>
        <taxon>Nectriaceae</taxon>
        <taxon>Fusarium</taxon>
        <taxon>Fusarium fujikuroi species complex</taxon>
    </lineage>
</organism>
<dbReference type="EMBL" id="MTQA01000909">
    <property type="protein sequence ID" value="PNP50066.1"/>
    <property type="molecule type" value="Genomic_DNA"/>
</dbReference>
<feature type="compositionally biased region" description="Low complexity" evidence="1">
    <location>
        <begin position="179"/>
        <end position="198"/>
    </location>
</feature>
<dbReference type="STRING" id="42673.A0A2K0TX43"/>
<dbReference type="InterPro" id="IPR021216">
    <property type="entry name" value="DUF2722"/>
</dbReference>
<evidence type="ECO:0000313" key="2">
    <source>
        <dbReference type="EMBL" id="PNP50066.1"/>
    </source>
</evidence>